<dbReference type="Gene3D" id="2.60.120.200">
    <property type="match status" value="1"/>
</dbReference>
<dbReference type="AlphaFoldDB" id="A0A6A6USH9"/>
<evidence type="ECO:0000313" key="3">
    <source>
        <dbReference type="Proteomes" id="UP000799302"/>
    </source>
</evidence>
<gene>
    <name evidence="2" type="ORF">BT63DRAFT_365713</name>
</gene>
<accession>A0A6A6USH9</accession>
<proteinExistence type="predicted"/>
<dbReference type="GO" id="GO:0004553">
    <property type="term" value="F:hydrolase activity, hydrolyzing O-glycosyl compounds"/>
    <property type="evidence" value="ECO:0007669"/>
    <property type="project" value="InterPro"/>
</dbReference>
<feature type="domain" description="GH16" evidence="1">
    <location>
        <begin position="1"/>
        <end position="310"/>
    </location>
</feature>
<evidence type="ECO:0000313" key="2">
    <source>
        <dbReference type="EMBL" id="KAF2674423.1"/>
    </source>
</evidence>
<organism evidence="2 3">
    <name type="scientific">Microthyrium microscopicum</name>
    <dbReference type="NCBI Taxonomy" id="703497"/>
    <lineage>
        <taxon>Eukaryota</taxon>
        <taxon>Fungi</taxon>
        <taxon>Dikarya</taxon>
        <taxon>Ascomycota</taxon>
        <taxon>Pezizomycotina</taxon>
        <taxon>Dothideomycetes</taxon>
        <taxon>Dothideomycetes incertae sedis</taxon>
        <taxon>Microthyriales</taxon>
        <taxon>Microthyriaceae</taxon>
        <taxon>Microthyrium</taxon>
    </lineage>
</organism>
<reference evidence="2" key="1">
    <citation type="journal article" date="2020" name="Stud. Mycol.">
        <title>101 Dothideomycetes genomes: a test case for predicting lifestyles and emergence of pathogens.</title>
        <authorList>
            <person name="Haridas S."/>
            <person name="Albert R."/>
            <person name="Binder M."/>
            <person name="Bloem J."/>
            <person name="Labutti K."/>
            <person name="Salamov A."/>
            <person name="Andreopoulos B."/>
            <person name="Baker S."/>
            <person name="Barry K."/>
            <person name="Bills G."/>
            <person name="Bluhm B."/>
            <person name="Cannon C."/>
            <person name="Castanera R."/>
            <person name="Culley D."/>
            <person name="Daum C."/>
            <person name="Ezra D."/>
            <person name="Gonzalez J."/>
            <person name="Henrissat B."/>
            <person name="Kuo A."/>
            <person name="Liang C."/>
            <person name="Lipzen A."/>
            <person name="Lutzoni F."/>
            <person name="Magnuson J."/>
            <person name="Mondo S."/>
            <person name="Nolan M."/>
            <person name="Ohm R."/>
            <person name="Pangilinan J."/>
            <person name="Park H.-J."/>
            <person name="Ramirez L."/>
            <person name="Alfaro M."/>
            <person name="Sun H."/>
            <person name="Tritt A."/>
            <person name="Yoshinaga Y."/>
            <person name="Zwiers L.-H."/>
            <person name="Turgeon B."/>
            <person name="Goodwin S."/>
            <person name="Spatafora J."/>
            <person name="Crous P."/>
            <person name="Grigoriev I."/>
        </authorList>
    </citation>
    <scope>NUCLEOTIDE SEQUENCE</scope>
    <source>
        <strain evidence="2">CBS 115976</strain>
    </source>
</reference>
<keyword evidence="3" id="KW-1185">Reference proteome</keyword>
<evidence type="ECO:0000259" key="1">
    <source>
        <dbReference type="PROSITE" id="PS51762"/>
    </source>
</evidence>
<dbReference type="Proteomes" id="UP000799302">
    <property type="component" value="Unassembled WGS sequence"/>
</dbReference>
<dbReference type="Pfam" id="PF26113">
    <property type="entry name" value="GH16_XgeA"/>
    <property type="match status" value="1"/>
</dbReference>
<dbReference type="GO" id="GO:0009251">
    <property type="term" value="P:glucan catabolic process"/>
    <property type="evidence" value="ECO:0007669"/>
    <property type="project" value="TreeGrafter"/>
</dbReference>
<dbReference type="SUPFAM" id="SSF49899">
    <property type="entry name" value="Concanavalin A-like lectins/glucanases"/>
    <property type="match status" value="1"/>
</dbReference>
<dbReference type="EMBL" id="MU004230">
    <property type="protein sequence ID" value="KAF2674423.1"/>
    <property type="molecule type" value="Genomic_DNA"/>
</dbReference>
<dbReference type="CDD" id="cd02181">
    <property type="entry name" value="GH16_fungal_Lam16A_glucanase"/>
    <property type="match status" value="1"/>
</dbReference>
<protein>
    <recommendedName>
        <fullName evidence="1">GH16 domain-containing protein</fullName>
    </recommendedName>
</protein>
<name>A0A6A6USH9_9PEZI</name>
<dbReference type="InterPro" id="IPR000757">
    <property type="entry name" value="Beta-glucanase-like"/>
</dbReference>
<dbReference type="OrthoDB" id="192832at2759"/>
<dbReference type="InterPro" id="IPR013320">
    <property type="entry name" value="ConA-like_dom_sf"/>
</dbReference>
<dbReference type="PANTHER" id="PTHR10963">
    <property type="entry name" value="GLYCOSYL HYDROLASE-RELATED"/>
    <property type="match status" value="1"/>
</dbReference>
<dbReference type="PANTHER" id="PTHR10963:SF24">
    <property type="entry name" value="GLYCOSIDASE C21B10.07-RELATED"/>
    <property type="match status" value="1"/>
</dbReference>
<dbReference type="InterPro" id="IPR050546">
    <property type="entry name" value="Glycosyl_Hydrlase_16"/>
</dbReference>
<sequence>MKYDLSGLHFFDEWNFYSGPDPTNGHVQYVDAQTANGTLAGFAQGVPNAGPTDPILLTVDSVNKAPNGRQSVRIESKPKVNLGLVIVDILHMPAPVCGSWPAFWLLGTGADWPKSGEIDILEGVNNADANSYTLHTTSGIKLSNDTQTQASMKGKIVTANCDVTASDQPTNSGCGIQDVPSAGSYGTAFNNNGGGVFATLIQPDGIKIWFFPRDKIPADIAAASLSNPTVSTGSTWGTPNAVFATNAVTSHFKDLQVIINTDFCGAWAGGVWSSNPVCSKLAPTCDEYVTNNPGAFTDVYWLINSVRIYE</sequence>
<dbReference type="PROSITE" id="PS51762">
    <property type="entry name" value="GH16_2"/>
    <property type="match status" value="1"/>
</dbReference>